<dbReference type="EMBL" id="JAOPJF010000002">
    <property type="protein sequence ID" value="KAK1149993.1"/>
    <property type="molecule type" value="Genomic_DNA"/>
</dbReference>
<name>A0ACC3BGV5_9EURO</name>
<protein>
    <submittedName>
        <fullName evidence="1">Uncharacterized protein</fullName>
    </submittedName>
</protein>
<evidence type="ECO:0000313" key="1">
    <source>
        <dbReference type="EMBL" id="KAK1149993.1"/>
    </source>
</evidence>
<comment type="caution">
    <text evidence="1">The sequence shown here is derived from an EMBL/GenBank/DDBJ whole genome shotgun (WGS) entry which is preliminary data.</text>
</comment>
<dbReference type="Proteomes" id="UP001177260">
    <property type="component" value="Unassembled WGS sequence"/>
</dbReference>
<accession>A0ACC3BGV5</accession>
<evidence type="ECO:0000313" key="2">
    <source>
        <dbReference type="Proteomes" id="UP001177260"/>
    </source>
</evidence>
<proteinExistence type="predicted"/>
<sequence>MAGESTNYDSPSSGLTPQGVVPGNPPLSFTLSSSSGFAQWSDISSPFCALTLSSTTVKSSPCTDATPAPVDTKDEIEEGEIHELLLMHPDVSTVPQFQSSPGLLCLESLNTMALNESQVLFYFGILAVQELLLPRFEFVNIGEGSTWGVTLTVYGCTITRIREDRTPEQAKVEVCREALDRLRSTYPRWIVPNEPGDLPPDSGWDWCELLQRYCLFNGLQIPKYIKRFHEGSYRHEVELDGVTYYGALKPYFEEPESQKDTAFRALHASLVSTRDMFCHALGPLTLEKSYKELLRLALEAHPYTEEQRKPDARVVCDVPIATHEAQAKKQRNQARANRRRAPRTFKKTNNHRTANTFLKVRMPKLARLEEHYVSPRGQWHADALFKSDPFLTRVGPIGEITTENSTWKEAQEMCAQRVSQYLIDMVKNDLLVEQAAAKVRFDREQWGTKALNRAMFKGYVDSMQMD</sequence>
<organism evidence="1 2">
    <name type="scientific">Aspergillus melleus</name>
    <dbReference type="NCBI Taxonomy" id="138277"/>
    <lineage>
        <taxon>Eukaryota</taxon>
        <taxon>Fungi</taxon>
        <taxon>Dikarya</taxon>
        <taxon>Ascomycota</taxon>
        <taxon>Pezizomycotina</taxon>
        <taxon>Eurotiomycetes</taxon>
        <taxon>Eurotiomycetidae</taxon>
        <taxon>Eurotiales</taxon>
        <taxon>Aspergillaceae</taxon>
        <taxon>Aspergillus</taxon>
        <taxon>Aspergillus subgen. Circumdati</taxon>
    </lineage>
</organism>
<gene>
    <name evidence="1" type="ORF">N8T08_003551</name>
</gene>
<keyword evidence="2" id="KW-1185">Reference proteome</keyword>
<reference evidence="1 2" key="1">
    <citation type="journal article" date="2023" name="ACS Omega">
        <title>Identification of the Neoaspergillic Acid Biosynthesis Gene Cluster by Establishing an In Vitro CRISPR-Ribonucleoprotein Genetic System in Aspergillus melleus.</title>
        <authorList>
            <person name="Yuan B."/>
            <person name="Grau M.F."/>
            <person name="Murata R.M."/>
            <person name="Torok T."/>
            <person name="Venkateswaran K."/>
            <person name="Stajich J.E."/>
            <person name="Wang C.C.C."/>
        </authorList>
    </citation>
    <scope>NUCLEOTIDE SEQUENCE [LARGE SCALE GENOMIC DNA]</scope>
    <source>
        <strain evidence="1 2">IMV 1140</strain>
    </source>
</reference>